<dbReference type="EMBL" id="CP042198">
    <property type="protein sequence ID" value="QDS76002.1"/>
    <property type="molecule type" value="Genomic_DNA"/>
</dbReference>
<keyword evidence="3" id="KW-1185">Reference proteome</keyword>
<feature type="region of interest" description="Disordered" evidence="1">
    <location>
        <begin position="1"/>
        <end position="26"/>
    </location>
</feature>
<reference evidence="2 3" key="1">
    <citation type="submission" date="2019-07" db="EMBL/GenBank/DDBJ databases">
        <title>Finished genome of Venturia effusa.</title>
        <authorList>
            <person name="Young C.A."/>
            <person name="Cox M.P."/>
            <person name="Ganley A.R.D."/>
            <person name="David W.J."/>
        </authorList>
    </citation>
    <scope>NUCLEOTIDE SEQUENCE [LARGE SCALE GENOMIC DNA]</scope>
    <source>
        <strain evidence="3">albino</strain>
    </source>
</reference>
<organism evidence="2 3">
    <name type="scientific">Venturia effusa</name>
    <dbReference type="NCBI Taxonomy" id="50376"/>
    <lineage>
        <taxon>Eukaryota</taxon>
        <taxon>Fungi</taxon>
        <taxon>Dikarya</taxon>
        <taxon>Ascomycota</taxon>
        <taxon>Pezizomycotina</taxon>
        <taxon>Dothideomycetes</taxon>
        <taxon>Pleosporomycetidae</taxon>
        <taxon>Venturiales</taxon>
        <taxon>Venturiaceae</taxon>
        <taxon>Venturia</taxon>
    </lineage>
</organism>
<feature type="compositionally biased region" description="Polar residues" evidence="1">
    <location>
        <begin position="13"/>
        <end position="22"/>
    </location>
</feature>
<evidence type="ECO:0000313" key="2">
    <source>
        <dbReference type="EMBL" id="QDS76002.1"/>
    </source>
</evidence>
<feature type="compositionally biased region" description="Basic and acidic residues" evidence="1">
    <location>
        <begin position="1"/>
        <end position="12"/>
    </location>
</feature>
<proteinExistence type="predicted"/>
<sequence length="87" mass="9630">MASSQDKTKPQEENNSSPSAPLTQRALYHFGQCATSAFRHHDPQPNSHPDHKYANMEYTPMERYLSEPSNGHGLAFLSLGGSTVLDL</sequence>
<evidence type="ECO:0000256" key="1">
    <source>
        <dbReference type="SAM" id="MobiDB-lite"/>
    </source>
</evidence>
<name>A0A517LK48_9PEZI</name>
<dbReference type="AlphaFoldDB" id="A0A517LK48"/>
<evidence type="ECO:0000313" key="3">
    <source>
        <dbReference type="Proteomes" id="UP000316270"/>
    </source>
</evidence>
<dbReference type="Proteomes" id="UP000316270">
    <property type="component" value="Chromosome 14"/>
</dbReference>
<gene>
    <name evidence="2" type="ORF">FKW77_004634</name>
</gene>
<protein>
    <submittedName>
        <fullName evidence="2">Uncharacterized protein</fullName>
    </submittedName>
</protein>
<accession>A0A517LK48</accession>